<dbReference type="PANTHER" id="PTHR11003">
    <property type="entry name" value="POTASSIUM CHANNEL, SUBFAMILY K"/>
    <property type="match status" value="1"/>
</dbReference>
<dbReference type="GO" id="GO:0022841">
    <property type="term" value="F:potassium ion leak channel activity"/>
    <property type="evidence" value="ECO:0007669"/>
    <property type="project" value="TreeGrafter"/>
</dbReference>
<feature type="domain" description="Potassium channel" evidence="10">
    <location>
        <begin position="126"/>
        <end position="196"/>
    </location>
</feature>
<keyword evidence="4 9" id="KW-1133">Transmembrane helix</keyword>
<evidence type="ECO:0000256" key="1">
    <source>
        <dbReference type="ARBA" id="ARBA00004141"/>
    </source>
</evidence>
<comment type="subcellular location">
    <subcellularLocation>
        <location evidence="1">Membrane</location>
        <topology evidence="1">Multi-pass membrane protein</topology>
    </subcellularLocation>
</comment>
<evidence type="ECO:0000256" key="8">
    <source>
        <dbReference type="SAM" id="MobiDB-lite"/>
    </source>
</evidence>
<keyword evidence="5" id="KW-0406">Ion transport</keyword>
<dbReference type="Gene3D" id="1.10.287.70">
    <property type="match status" value="2"/>
</dbReference>
<feature type="transmembrane region" description="Helical" evidence="9">
    <location>
        <begin position="174"/>
        <end position="195"/>
    </location>
</feature>
<keyword evidence="2" id="KW-0813">Transport</keyword>
<feature type="compositionally biased region" description="Polar residues" evidence="8">
    <location>
        <begin position="97"/>
        <end position="111"/>
    </location>
</feature>
<keyword evidence="6 9" id="KW-0472">Membrane</keyword>
<keyword evidence="12" id="KW-1185">Reference proteome</keyword>
<keyword evidence="3 9" id="KW-0812">Transmembrane</keyword>
<comment type="caution">
    <text evidence="11">The sequence shown here is derived from an EMBL/GenBank/DDBJ whole genome shotgun (WGS) entry which is preliminary data.</text>
</comment>
<evidence type="ECO:0000256" key="6">
    <source>
        <dbReference type="ARBA" id="ARBA00023136"/>
    </source>
</evidence>
<feature type="compositionally biased region" description="Basic and acidic residues" evidence="8">
    <location>
        <begin position="69"/>
        <end position="84"/>
    </location>
</feature>
<dbReference type="Pfam" id="PF07885">
    <property type="entry name" value="Ion_trans_2"/>
    <property type="match status" value="1"/>
</dbReference>
<dbReference type="EMBL" id="JANCYW010000009">
    <property type="protein sequence ID" value="KAK4536744.1"/>
    <property type="molecule type" value="Genomic_DNA"/>
</dbReference>
<accession>A0AAV9IWU1</accession>
<evidence type="ECO:0000256" key="5">
    <source>
        <dbReference type="ARBA" id="ARBA00023065"/>
    </source>
</evidence>
<evidence type="ECO:0000313" key="11">
    <source>
        <dbReference type="EMBL" id="KAK4536744.1"/>
    </source>
</evidence>
<evidence type="ECO:0000313" key="12">
    <source>
        <dbReference type="Proteomes" id="UP001301350"/>
    </source>
</evidence>
<evidence type="ECO:0000256" key="3">
    <source>
        <dbReference type="ARBA" id="ARBA00022692"/>
    </source>
</evidence>
<name>A0AAV9IWU1_CYACA</name>
<evidence type="ECO:0000256" key="4">
    <source>
        <dbReference type="ARBA" id="ARBA00022989"/>
    </source>
</evidence>
<feature type="transmembrane region" description="Helical" evidence="9">
    <location>
        <begin position="377"/>
        <end position="398"/>
    </location>
</feature>
<feature type="region of interest" description="Disordered" evidence="8">
    <location>
        <begin position="21"/>
        <end position="51"/>
    </location>
</feature>
<protein>
    <recommendedName>
        <fullName evidence="10">Potassium channel domain-containing protein</fullName>
    </recommendedName>
</protein>
<feature type="transmembrane region" description="Helical" evidence="9">
    <location>
        <begin position="122"/>
        <end position="141"/>
    </location>
</feature>
<dbReference type="Proteomes" id="UP001301350">
    <property type="component" value="Unassembled WGS sequence"/>
</dbReference>
<dbReference type="InterPro" id="IPR013099">
    <property type="entry name" value="K_chnl_dom"/>
</dbReference>
<keyword evidence="7" id="KW-0407">Ion channel</keyword>
<evidence type="ECO:0000256" key="2">
    <source>
        <dbReference type="ARBA" id="ARBA00022448"/>
    </source>
</evidence>
<dbReference type="GO" id="GO:0030322">
    <property type="term" value="P:stabilization of membrane potential"/>
    <property type="evidence" value="ECO:0007669"/>
    <property type="project" value="TreeGrafter"/>
</dbReference>
<dbReference type="InterPro" id="IPR003280">
    <property type="entry name" value="2pore_dom_K_chnl"/>
</dbReference>
<evidence type="ECO:0000256" key="7">
    <source>
        <dbReference type="ARBA" id="ARBA00023303"/>
    </source>
</evidence>
<feature type="transmembrane region" description="Helical" evidence="9">
    <location>
        <begin position="311"/>
        <end position="334"/>
    </location>
</feature>
<dbReference type="SUPFAM" id="SSF81324">
    <property type="entry name" value="Voltage-gated potassium channels"/>
    <property type="match status" value="2"/>
</dbReference>
<organism evidence="11 12">
    <name type="scientific">Cyanidium caldarium</name>
    <name type="common">Red alga</name>
    <dbReference type="NCBI Taxonomy" id="2771"/>
    <lineage>
        <taxon>Eukaryota</taxon>
        <taxon>Rhodophyta</taxon>
        <taxon>Bangiophyceae</taxon>
        <taxon>Cyanidiales</taxon>
        <taxon>Cyanidiaceae</taxon>
        <taxon>Cyanidium</taxon>
    </lineage>
</organism>
<proteinExistence type="predicted"/>
<dbReference type="PANTHER" id="PTHR11003:SF291">
    <property type="entry name" value="IP11374P"/>
    <property type="match status" value="1"/>
</dbReference>
<sequence>MAFVGGEWEVLYGHRNDVRRGSSGRWAVRTRPPPWAAASRPPLRGVRARRQRAGVWRRHRDISGLQGELRGDSREGRDVAGVDHRPRRPSLDPPSLFSTESSVTPQDTPKSQLKSFWSIPRVAAAFVVAYLSTGTAFYSFAESWSPIDALYFVVQAGLNVGYGDMQPTNPLSRLFTAAYLLAGNLLLGGALGLFVRQSLKRQEQQMERRARAMLRRQQRRRQKLARGMADAAHSADGIASLTIPWRSLQWRWLFTDPPRFLRTGGELVHAYRLRIEALAEETDTEPTVASAVASAVPLRGLALLASDMQVLWARFISSPLGSVVSSYSLLWVWIGAGTLFGITHEHLPFAEALLFSVSSLSTLGLSPPPSSDVVSHAFCIVFLLSGVAVYAATLGRVADFFVCLYERQTSRQLAQQEAQAREAIDTSASSVPDPHTIASALAWKAEMRRTHPELLEGDEVHRSAAQGNGSDGAADASEASLSWAEFLEWRLLRDGDVSVERVAAIREEFKRCFQA</sequence>
<evidence type="ECO:0000256" key="9">
    <source>
        <dbReference type="SAM" id="Phobius"/>
    </source>
</evidence>
<feature type="compositionally biased region" description="Low complexity" evidence="8">
    <location>
        <begin position="36"/>
        <end position="45"/>
    </location>
</feature>
<dbReference type="GO" id="GO:0015271">
    <property type="term" value="F:outward rectifier potassium channel activity"/>
    <property type="evidence" value="ECO:0007669"/>
    <property type="project" value="TreeGrafter"/>
</dbReference>
<gene>
    <name evidence="11" type="ORF">CDCA_CDCA09G2769</name>
</gene>
<dbReference type="AlphaFoldDB" id="A0AAV9IWU1"/>
<evidence type="ECO:0000259" key="10">
    <source>
        <dbReference type="Pfam" id="PF07885"/>
    </source>
</evidence>
<feature type="region of interest" description="Disordered" evidence="8">
    <location>
        <begin position="66"/>
        <end position="111"/>
    </location>
</feature>
<reference evidence="11 12" key="1">
    <citation type="submission" date="2022-07" db="EMBL/GenBank/DDBJ databases">
        <title>Genome-wide signatures of adaptation to extreme environments.</title>
        <authorList>
            <person name="Cho C.H."/>
            <person name="Yoon H.S."/>
        </authorList>
    </citation>
    <scope>NUCLEOTIDE SEQUENCE [LARGE SCALE GENOMIC DNA]</scope>
    <source>
        <strain evidence="11 12">DBV 063 E5</strain>
    </source>
</reference>
<dbReference type="GO" id="GO:0005886">
    <property type="term" value="C:plasma membrane"/>
    <property type="evidence" value="ECO:0007669"/>
    <property type="project" value="TreeGrafter"/>
</dbReference>